<proteinExistence type="predicted"/>
<dbReference type="RefSeq" id="WP_149476531.1">
    <property type="nucleotide sequence ID" value="NZ_JAGGMB010000021.1"/>
</dbReference>
<reference evidence="2" key="1">
    <citation type="submission" date="2021-03" db="EMBL/GenBank/DDBJ databases">
        <title>Genomic Encyclopedia of Type Strains, Phase IV (KMG-IV): sequencing the most valuable type-strain genomes for metagenomic binning, comparative biology and taxonomic classification.</title>
        <authorList>
            <person name="Goeker M."/>
        </authorList>
    </citation>
    <scope>NUCLEOTIDE SEQUENCE</scope>
    <source>
        <strain evidence="2">DSM 107338</strain>
    </source>
</reference>
<evidence type="ECO:0000256" key="1">
    <source>
        <dbReference type="SAM" id="Phobius"/>
    </source>
</evidence>
<name>A0A9X1CLB5_9BACI</name>
<dbReference type="EMBL" id="JAGGMB010000021">
    <property type="protein sequence ID" value="MBP2079782.1"/>
    <property type="molecule type" value="Genomic_DNA"/>
</dbReference>
<protein>
    <submittedName>
        <fullName evidence="2">Uncharacterized protein</fullName>
    </submittedName>
</protein>
<dbReference type="AlphaFoldDB" id="A0A9X1CLB5"/>
<dbReference type="InterPro" id="IPR049746">
    <property type="entry name" value="TcpD-like_C"/>
</dbReference>
<dbReference type="Proteomes" id="UP001138793">
    <property type="component" value="Unassembled WGS sequence"/>
</dbReference>
<gene>
    <name evidence="2" type="ORF">J2Z64_004081</name>
</gene>
<keyword evidence="3" id="KW-1185">Reference proteome</keyword>
<accession>A0A9X1CLB5</accession>
<organism evidence="2 3">
    <name type="scientific">Oceanobacillus polygoni</name>
    <dbReference type="NCBI Taxonomy" id="1235259"/>
    <lineage>
        <taxon>Bacteria</taxon>
        <taxon>Bacillati</taxon>
        <taxon>Bacillota</taxon>
        <taxon>Bacilli</taxon>
        <taxon>Bacillales</taxon>
        <taxon>Bacillaceae</taxon>
        <taxon>Oceanobacillus</taxon>
    </lineage>
</organism>
<dbReference type="NCBIfam" id="NF040686">
    <property type="entry name" value="TcpD_dom"/>
    <property type="match status" value="1"/>
</dbReference>
<comment type="caution">
    <text evidence="2">The sequence shown here is derived from an EMBL/GenBank/DDBJ whole genome shotgun (WGS) entry which is preliminary data.</text>
</comment>
<evidence type="ECO:0000313" key="2">
    <source>
        <dbReference type="EMBL" id="MBP2079782.1"/>
    </source>
</evidence>
<sequence length="83" mass="9227">MEFMNVMFLASANLPTLDGIENWGLEVIQQAILLIVIFLVTKHLAKFKVGAIIISCVVGGAVYFIVRNWNTVSGWIEAFINTL</sequence>
<keyword evidence="1" id="KW-0812">Transmembrane</keyword>
<feature type="transmembrane region" description="Helical" evidence="1">
    <location>
        <begin position="20"/>
        <end position="40"/>
    </location>
</feature>
<feature type="transmembrane region" description="Helical" evidence="1">
    <location>
        <begin position="47"/>
        <end position="66"/>
    </location>
</feature>
<dbReference type="OrthoDB" id="2939882at2"/>
<evidence type="ECO:0000313" key="3">
    <source>
        <dbReference type="Proteomes" id="UP001138793"/>
    </source>
</evidence>
<keyword evidence="1" id="KW-1133">Transmembrane helix</keyword>
<keyword evidence="1" id="KW-0472">Membrane</keyword>